<dbReference type="AlphaFoldDB" id="A0A6G1JY86"/>
<sequence>MLVHVSQVLGLVPQARGLARSRCVYCGRRGRGRSMCRWFNKQEAGWVCMYVGGVLGMYHTYVGGVLGMYHTYVGGGWVGTL</sequence>
<proteinExistence type="predicted"/>
<reference evidence="1" key="1">
    <citation type="journal article" date="2020" name="Stud. Mycol.">
        <title>101 Dothideomycetes genomes: a test case for predicting lifestyles and emergence of pathogens.</title>
        <authorList>
            <person name="Haridas S."/>
            <person name="Albert R."/>
            <person name="Binder M."/>
            <person name="Bloem J."/>
            <person name="Labutti K."/>
            <person name="Salamov A."/>
            <person name="Andreopoulos B."/>
            <person name="Baker S."/>
            <person name="Barry K."/>
            <person name="Bills G."/>
            <person name="Bluhm B."/>
            <person name="Cannon C."/>
            <person name="Castanera R."/>
            <person name="Culley D."/>
            <person name="Daum C."/>
            <person name="Ezra D."/>
            <person name="Gonzalez J."/>
            <person name="Henrissat B."/>
            <person name="Kuo A."/>
            <person name="Liang C."/>
            <person name="Lipzen A."/>
            <person name="Lutzoni F."/>
            <person name="Magnuson J."/>
            <person name="Mondo S."/>
            <person name="Nolan M."/>
            <person name="Ohm R."/>
            <person name="Pangilinan J."/>
            <person name="Park H.-J."/>
            <person name="Ramirez L."/>
            <person name="Alfaro M."/>
            <person name="Sun H."/>
            <person name="Tritt A."/>
            <person name="Yoshinaga Y."/>
            <person name="Zwiers L.-H."/>
            <person name="Turgeon B."/>
            <person name="Goodwin S."/>
            <person name="Spatafora J."/>
            <person name="Crous P."/>
            <person name="Grigoriev I."/>
        </authorList>
    </citation>
    <scope>NUCLEOTIDE SEQUENCE</scope>
    <source>
        <strain evidence="1">CBS 279.74</strain>
    </source>
</reference>
<evidence type="ECO:0000313" key="2">
    <source>
        <dbReference type="Proteomes" id="UP000799428"/>
    </source>
</evidence>
<organism evidence="1 2">
    <name type="scientific">Pleomassaria siparia CBS 279.74</name>
    <dbReference type="NCBI Taxonomy" id="1314801"/>
    <lineage>
        <taxon>Eukaryota</taxon>
        <taxon>Fungi</taxon>
        <taxon>Dikarya</taxon>
        <taxon>Ascomycota</taxon>
        <taxon>Pezizomycotina</taxon>
        <taxon>Dothideomycetes</taxon>
        <taxon>Pleosporomycetidae</taxon>
        <taxon>Pleosporales</taxon>
        <taxon>Pleomassariaceae</taxon>
        <taxon>Pleomassaria</taxon>
    </lineage>
</organism>
<evidence type="ECO:0000313" key="1">
    <source>
        <dbReference type="EMBL" id="KAF2705225.1"/>
    </source>
</evidence>
<gene>
    <name evidence="1" type="ORF">K504DRAFT_97747</name>
</gene>
<name>A0A6G1JY86_9PLEO</name>
<dbReference type="EMBL" id="MU005779">
    <property type="protein sequence ID" value="KAF2705225.1"/>
    <property type="molecule type" value="Genomic_DNA"/>
</dbReference>
<protein>
    <submittedName>
        <fullName evidence="1">Uncharacterized protein</fullName>
    </submittedName>
</protein>
<accession>A0A6G1JY86</accession>
<dbReference type="Proteomes" id="UP000799428">
    <property type="component" value="Unassembled WGS sequence"/>
</dbReference>
<keyword evidence="2" id="KW-1185">Reference proteome</keyword>